<accession>A0AAV5VYB2</accession>
<dbReference type="EMBL" id="BTSY01000004">
    <property type="protein sequence ID" value="GMT24545.1"/>
    <property type="molecule type" value="Genomic_DNA"/>
</dbReference>
<evidence type="ECO:0000256" key="1">
    <source>
        <dbReference type="SAM" id="SignalP"/>
    </source>
</evidence>
<keyword evidence="3" id="KW-1185">Reference proteome</keyword>
<dbReference type="Proteomes" id="UP001432322">
    <property type="component" value="Unassembled WGS sequence"/>
</dbReference>
<dbReference type="AlphaFoldDB" id="A0AAV5VYB2"/>
<feature type="signal peptide" evidence="1">
    <location>
        <begin position="1"/>
        <end position="18"/>
    </location>
</feature>
<comment type="caution">
    <text evidence="2">The sequence shown here is derived from an EMBL/GenBank/DDBJ whole genome shotgun (WGS) entry which is preliminary data.</text>
</comment>
<evidence type="ECO:0000313" key="3">
    <source>
        <dbReference type="Proteomes" id="UP001432322"/>
    </source>
</evidence>
<gene>
    <name evidence="2" type="ORF">PFISCL1PPCAC_15842</name>
</gene>
<organism evidence="2 3">
    <name type="scientific">Pristionchus fissidentatus</name>
    <dbReference type="NCBI Taxonomy" id="1538716"/>
    <lineage>
        <taxon>Eukaryota</taxon>
        <taxon>Metazoa</taxon>
        <taxon>Ecdysozoa</taxon>
        <taxon>Nematoda</taxon>
        <taxon>Chromadorea</taxon>
        <taxon>Rhabditida</taxon>
        <taxon>Rhabditina</taxon>
        <taxon>Diplogasteromorpha</taxon>
        <taxon>Diplogasteroidea</taxon>
        <taxon>Neodiplogasteridae</taxon>
        <taxon>Pristionchus</taxon>
    </lineage>
</organism>
<proteinExistence type="predicted"/>
<reference evidence="2" key="1">
    <citation type="submission" date="2023-10" db="EMBL/GenBank/DDBJ databases">
        <title>Genome assembly of Pristionchus species.</title>
        <authorList>
            <person name="Yoshida K."/>
            <person name="Sommer R.J."/>
        </authorList>
    </citation>
    <scope>NUCLEOTIDE SEQUENCE</scope>
    <source>
        <strain evidence="2">RS5133</strain>
    </source>
</reference>
<name>A0AAV5VYB2_9BILA</name>
<feature type="chain" id="PRO_5043349596" evidence="1">
    <location>
        <begin position="19"/>
        <end position="229"/>
    </location>
</feature>
<evidence type="ECO:0000313" key="2">
    <source>
        <dbReference type="EMBL" id="GMT24545.1"/>
    </source>
</evidence>
<sequence>MFLFLLPLCFVLLQSIHADRTAYLAFKIVSPKITNRVISLHESAKTTHHSRSGIYVPNREEISSFFVDSNSFEMRLIDFNYDENEHEELIDGLLSNLTQIFCPTFPRKIPFDNFETFTTTNGAVGIQGRFQTNDPQFYNDLFRVLNLNGFIVLPSDRIQSDSIGFVVIKPNSLLRNLNHYTKAVTPTESAKELIQKPLLASAYVNKLHMCVEGADHKCVSLKSVKIERC</sequence>
<protein>
    <submittedName>
        <fullName evidence="2">Uncharacterized protein</fullName>
    </submittedName>
</protein>
<keyword evidence="1" id="KW-0732">Signal</keyword>